<organism evidence="2 3">
    <name type="scientific">Dryococelus australis</name>
    <dbReference type="NCBI Taxonomy" id="614101"/>
    <lineage>
        <taxon>Eukaryota</taxon>
        <taxon>Metazoa</taxon>
        <taxon>Ecdysozoa</taxon>
        <taxon>Arthropoda</taxon>
        <taxon>Hexapoda</taxon>
        <taxon>Insecta</taxon>
        <taxon>Pterygota</taxon>
        <taxon>Neoptera</taxon>
        <taxon>Polyneoptera</taxon>
        <taxon>Phasmatodea</taxon>
        <taxon>Verophasmatodea</taxon>
        <taxon>Anareolatae</taxon>
        <taxon>Phasmatidae</taxon>
        <taxon>Eurycanthinae</taxon>
        <taxon>Dryococelus</taxon>
    </lineage>
</organism>
<sequence>MHGLPQCVVSDNGTSFTSEEFTMLLRRNGIQHMRTPPYHSASNDMVGRGVQMAKNAPRWISGQNENHRQSCLLEDVCEQYLIICIPTIRYANCSKCHLSGSFTQSNQCGNKD</sequence>
<gene>
    <name evidence="2" type="ORF">PR048_026769</name>
</gene>
<proteinExistence type="predicted"/>
<dbReference type="SUPFAM" id="SSF53098">
    <property type="entry name" value="Ribonuclease H-like"/>
    <property type="match status" value="1"/>
</dbReference>
<feature type="domain" description="Integrase catalytic" evidence="1">
    <location>
        <begin position="1"/>
        <end position="55"/>
    </location>
</feature>
<dbReference type="EMBL" id="JARBHB010000011">
    <property type="protein sequence ID" value="KAJ8873152.1"/>
    <property type="molecule type" value="Genomic_DNA"/>
</dbReference>
<reference evidence="2 3" key="1">
    <citation type="submission" date="2023-02" db="EMBL/GenBank/DDBJ databases">
        <title>LHISI_Scaffold_Assembly.</title>
        <authorList>
            <person name="Stuart O.P."/>
            <person name="Cleave R."/>
            <person name="Magrath M.J.L."/>
            <person name="Mikheyev A.S."/>
        </authorList>
    </citation>
    <scope>NUCLEOTIDE SEQUENCE [LARGE SCALE GENOMIC DNA]</scope>
    <source>
        <strain evidence="2">Daus_M_001</strain>
        <tissue evidence="2">Leg muscle</tissue>
    </source>
</reference>
<dbReference type="Proteomes" id="UP001159363">
    <property type="component" value="Chromosome 10"/>
</dbReference>
<keyword evidence="3" id="KW-1185">Reference proteome</keyword>
<dbReference type="PANTHER" id="PTHR37984">
    <property type="entry name" value="PROTEIN CBG26694"/>
    <property type="match status" value="1"/>
</dbReference>
<dbReference type="Gene3D" id="3.30.420.10">
    <property type="entry name" value="Ribonuclease H-like superfamily/Ribonuclease H"/>
    <property type="match status" value="1"/>
</dbReference>
<accession>A0ABQ9GM91</accession>
<dbReference type="InterPro" id="IPR036397">
    <property type="entry name" value="RNaseH_sf"/>
</dbReference>
<dbReference type="InterPro" id="IPR001584">
    <property type="entry name" value="Integrase_cat-core"/>
</dbReference>
<dbReference type="InterPro" id="IPR012337">
    <property type="entry name" value="RNaseH-like_sf"/>
</dbReference>
<name>A0ABQ9GM91_9NEOP</name>
<protein>
    <recommendedName>
        <fullName evidence="1">Integrase catalytic domain-containing protein</fullName>
    </recommendedName>
</protein>
<dbReference type="PROSITE" id="PS50994">
    <property type="entry name" value="INTEGRASE"/>
    <property type="match status" value="1"/>
</dbReference>
<comment type="caution">
    <text evidence="2">The sequence shown here is derived from an EMBL/GenBank/DDBJ whole genome shotgun (WGS) entry which is preliminary data.</text>
</comment>
<evidence type="ECO:0000313" key="2">
    <source>
        <dbReference type="EMBL" id="KAJ8873152.1"/>
    </source>
</evidence>
<dbReference type="InterPro" id="IPR050951">
    <property type="entry name" value="Retrovirus_Pol_polyprotein"/>
</dbReference>
<dbReference type="PANTHER" id="PTHR37984:SF5">
    <property type="entry name" value="PROTEIN NYNRIN-LIKE"/>
    <property type="match status" value="1"/>
</dbReference>
<evidence type="ECO:0000313" key="3">
    <source>
        <dbReference type="Proteomes" id="UP001159363"/>
    </source>
</evidence>
<evidence type="ECO:0000259" key="1">
    <source>
        <dbReference type="PROSITE" id="PS50994"/>
    </source>
</evidence>